<gene>
    <name evidence="1" type="ORF">CEXT_420991</name>
</gene>
<protein>
    <submittedName>
        <fullName evidence="1">Uncharacterized protein</fullName>
    </submittedName>
</protein>
<accession>A0AAV4M5T8</accession>
<dbReference type="AlphaFoldDB" id="A0AAV4M5T8"/>
<evidence type="ECO:0000313" key="1">
    <source>
        <dbReference type="EMBL" id="GIX67457.1"/>
    </source>
</evidence>
<sequence length="376" mass="43973">MTKKRSPNSLYKLCIKETSNYLVDKRWKGGDTNPFSQVNCNVVNELFQFLVINMNIEKPSPLKLLLKSGQLQNLVLDGVDFTARQWKSLMTILLEEGDCCGNITCILLPKSFQNDENSLERLIRKCSLLERLDVSTFFSLSALKNCVRLKYVRNHFSGITKMLKTHPRLVSLGNTDSSWAAHHIYTTCRMDTVPRFGLKECFWGFNRNVEKFDRKQIAYTQQYPEIVKSSRIYIPVKRNWPSVEAPFDCELQHNASRRRHEILFECGTFGFMLQRNRSGGIETDSNNFRQLKKLTVREVDEEALEYFLRNSLKMNGVLHVNAPCWDDALLDKIRKCVNLEIVDFETVNADMTTVERELKQLIRRFPLQKMKENQYW</sequence>
<evidence type="ECO:0000313" key="2">
    <source>
        <dbReference type="Proteomes" id="UP001054945"/>
    </source>
</evidence>
<proteinExistence type="predicted"/>
<dbReference type="EMBL" id="BPLR01001878">
    <property type="protein sequence ID" value="GIX67457.1"/>
    <property type="molecule type" value="Genomic_DNA"/>
</dbReference>
<name>A0AAV4M5T8_CAEEX</name>
<organism evidence="1 2">
    <name type="scientific">Caerostris extrusa</name>
    <name type="common">Bark spider</name>
    <name type="synonym">Caerostris bankana</name>
    <dbReference type="NCBI Taxonomy" id="172846"/>
    <lineage>
        <taxon>Eukaryota</taxon>
        <taxon>Metazoa</taxon>
        <taxon>Ecdysozoa</taxon>
        <taxon>Arthropoda</taxon>
        <taxon>Chelicerata</taxon>
        <taxon>Arachnida</taxon>
        <taxon>Araneae</taxon>
        <taxon>Araneomorphae</taxon>
        <taxon>Entelegynae</taxon>
        <taxon>Araneoidea</taxon>
        <taxon>Araneidae</taxon>
        <taxon>Caerostris</taxon>
    </lineage>
</organism>
<dbReference type="Proteomes" id="UP001054945">
    <property type="component" value="Unassembled WGS sequence"/>
</dbReference>
<comment type="caution">
    <text evidence="1">The sequence shown here is derived from an EMBL/GenBank/DDBJ whole genome shotgun (WGS) entry which is preliminary data.</text>
</comment>
<keyword evidence="2" id="KW-1185">Reference proteome</keyword>
<reference evidence="1 2" key="1">
    <citation type="submission" date="2021-06" db="EMBL/GenBank/DDBJ databases">
        <title>Caerostris extrusa draft genome.</title>
        <authorList>
            <person name="Kono N."/>
            <person name="Arakawa K."/>
        </authorList>
    </citation>
    <scope>NUCLEOTIDE SEQUENCE [LARGE SCALE GENOMIC DNA]</scope>
</reference>